<gene>
    <name evidence="2" type="ORF">KOR42_19060</name>
</gene>
<comment type="caution">
    <text evidence="2">The sequence shown here is derived from an EMBL/GenBank/DDBJ whole genome shotgun (WGS) entry which is preliminary data.</text>
</comment>
<evidence type="ECO:0000313" key="3">
    <source>
        <dbReference type="Proteomes" id="UP000317243"/>
    </source>
</evidence>
<sequence length="127" mass="14649">MTFRSWLRHAFAMPSESAKPTERQLEIVERLAREVARRELTTPAIAFLEMSRPLNYLGSQALHFFQPIATAVLNPHDYSEFAEFLGRRDSIDWMIEKVNESEAEFTKSATQKKPTSNRELNDSSSNE</sequence>
<feature type="region of interest" description="Disordered" evidence="1">
    <location>
        <begin position="104"/>
        <end position="127"/>
    </location>
</feature>
<dbReference type="EMBL" id="SIHI01000001">
    <property type="protein sequence ID" value="TWT58526.1"/>
    <property type="molecule type" value="Genomic_DNA"/>
</dbReference>
<reference evidence="2 3" key="1">
    <citation type="submission" date="2019-02" db="EMBL/GenBank/DDBJ databases">
        <title>Deep-cultivation of Planctomycetes and their phenomic and genomic characterization uncovers novel biology.</title>
        <authorList>
            <person name="Wiegand S."/>
            <person name="Jogler M."/>
            <person name="Boedeker C."/>
            <person name="Pinto D."/>
            <person name="Vollmers J."/>
            <person name="Rivas-Marin E."/>
            <person name="Kohn T."/>
            <person name="Peeters S.H."/>
            <person name="Heuer A."/>
            <person name="Rast P."/>
            <person name="Oberbeckmann S."/>
            <person name="Bunk B."/>
            <person name="Jeske O."/>
            <person name="Meyerdierks A."/>
            <person name="Storesund J.E."/>
            <person name="Kallscheuer N."/>
            <person name="Luecker S."/>
            <person name="Lage O.M."/>
            <person name="Pohl T."/>
            <person name="Merkel B.J."/>
            <person name="Hornburger P."/>
            <person name="Mueller R.-W."/>
            <person name="Bruemmer F."/>
            <person name="Labrenz M."/>
            <person name="Spormann A.M."/>
            <person name="Op Den Camp H."/>
            <person name="Overmann J."/>
            <person name="Amann R."/>
            <person name="Jetten M.S.M."/>
            <person name="Mascher T."/>
            <person name="Medema M.H."/>
            <person name="Devos D.P."/>
            <person name="Kaster A.-K."/>
            <person name="Ovreas L."/>
            <person name="Rohde M."/>
            <person name="Galperin M.Y."/>
            <person name="Jogler C."/>
        </authorList>
    </citation>
    <scope>NUCLEOTIDE SEQUENCE [LARGE SCALE GENOMIC DNA]</scope>
    <source>
        <strain evidence="2 3">KOR42</strain>
    </source>
</reference>
<protein>
    <submittedName>
        <fullName evidence="2">Uncharacterized protein</fullName>
    </submittedName>
</protein>
<name>A0A5C5X673_9PLAN</name>
<feature type="compositionally biased region" description="Polar residues" evidence="1">
    <location>
        <begin position="107"/>
        <end position="127"/>
    </location>
</feature>
<evidence type="ECO:0000256" key="1">
    <source>
        <dbReference type="SAM" id="MobiDB-lite"/>
    </source>
</evidence>
<evidence type="ECO:0000313" key="2">
    <source>
        <dbReference type="EMBL" id="TWT58526.1"/>
    </source>
</evidence>
<dbReference type="Proteomes" id="UP000317243">
    <property type="component" value="Unassembled WGS sequence"/>
</dbReference>
<proteinExistence type="predicted"/>
<accession>A0A5C5X673</accession>
<dbReference type="AlphaFoldDB" id="A0A5C5X673"/>
<organism evidence="2 3">
    <name type="scientific">Thalassoglobus neptunius</name>
    <dbReference type="NCBI Taxonomy" id="1938619"/>
    <lineage>
        <taxon>Bacteria</taxon>
        <taxon>Pseudomonadati</taxon>
        <taxon>Planctomycetota</taxon>
        <taxon>Planctomycetia</taxon>
        <taxon>Planctomycetales</taxon>
        <taxon>Planctomycetaceae</taxon>
        <taxon>Thalassoglobus</taxon>
    </lineage>
</organism>
<keyword evidence="3" id="KW-1185">Reference proteome</keyword>